<dbReference type="RefSeq" id="WP_379913638.1">
    <property type="nucleotide sequence ID" value="NZ_JBHSWE010000002.1"/>
</dbReference>
<feature type="transmembrane region" description="Helical" evidence="1">
    <location>
        <begin position="74"/>
        <end position="93"/>
    </location>
</feature>
<gene>
    <name evidence="2" type="ORF">ACFQDL_31055</name>
</gene>
<accession>A0ABW2A9D6</accession>
<reference evidence="3" key="1">
    <citation type="journal article" date="2019" name="Int. J. Syst. Evol. Microbiol.">
        <title>The Global Catalogue of Microorganisms (GCM) 10K type strain sequencing project: providing services to taxonomists for standard genome sequencing and annotation.</title>
        <authorList>
            <consortium name="The Broad Institute Genomics Platform"/>
            <consortium name="The Broad Institute Genome Sequencing Center for Infectious Disease"/>
            <person name="Wu L."/>
            <person name="Ma J."/>
        </authorList>
    </citation>
    <scope>NUCLEOTIDE SEQUENCE [LARGE SCALE GENOMIC DNA]</scope>
    <source>
        <strain evidence="3">NBRC 111756</strain>
    </source>
</reference>
<keyword evidence="1" id="KW-0472">Membrane</keyword>
<evidence type="ECO:0000313" key="2">
    <source>
        <dbReference type="EMBL" id="MFC6674040.1"/>
    </source>
</evidence>
<feature type="transmembrane region" description="Helical" evidence="1">
    <location>
        <begin position="43"/>
        <end position="62"/>
    </location>
</feature>
<keyword evidence="1" id="KW-0812">Transmembrane</keyword>
<proteinExistence type="predicted"/>
<sequence length="159" mass="17204">MEIIELIVVGWLISMLLVRRSSHKGLGVELTWLQAARVVFCRGVAGLTAGFALGALVGLGLSSGLLKASVLREHVYIVLPVVSLCGLASLLAFQKAMQFFTGKEISLVATVRTVLIELGYYVAFVVTLSLVIMIVLSLIEFWPILGPDYFLTVFMGTEG</sequence>
<keyword evidence="3" id="KW-1185">Reference proteome</keyword>
<evidence type="ECO:0000256" key="1">
    <source>
        <dbReference type="SAM" id="Phobius"/>
    </source>
</evidence>
<organism evidence="2 3">
    <name type="scientific">Marinobacterium aestuariivivens</name>
    <dbReference type="NCBI Taxonomy" id="1698799"/>
    <lineage>
        <taxon>Bacteria</taxon>
        <taxon>Pseudomonadati</taxon>
        <taxon>Pseudomonadota</taxon>
        <taxon>Gammaproteobacteria</taxon>
        <taxon>Oceanospirillales</taxon>
        <taxon>Oceanospirillaceae</taxon>
        <taxon>Marinobacterium</taxon>
    </lineage>
</organism>
<dbReference type="EMBL" id="JBHSWE010000002">
    <property type="protein sequence ID" value="MFC6674040.1"/>
    <property type="molecule type" value="Genomic_DNA"/>
</dbReference>
<name>A0ABW2A9D6_9GAMM</name>
<feature type="transmembrane region" description="Helical" evidence="1">
    <location>
        <begin position="114"/>
        <end position="139"/>
    </location>
</feature>
<keyword evidence="1" id="KW-1133">Transmembrane helix</keyword>
<protein>
    <submittedName>
        <fullName evidence="2">Uncharacterized protein</fullName>
    </submittedName>
</protein>
<feature type="transmembrane region" description="Helical" evidence="1">
    <location>
        <begin position="6"/>
        <end position="22"/>
    </location>
</feature>
<comment type="caution">
    <text evidence="2">The sequence shown here is derived from an EMBL/GenBank/DDBJ whole genome shotgun (WGS) entry which is preliminary data.</text>
</comment>
<dbReference type="Proteomes" id="UP001596422">
    <property type="component" value="Unassembled WGS sequence"/>
</dbReference>
<evidence type="ECO:0000313" key="3">
    <source>
        <dbReference type="Proteomes" id="UP001596422"/>
    </source>
</evidence>